<dbReference type="Gene3D" id="3.10.50.40">
    <property type="match status" value="1"/>
</dbReference>
<sequence length="301" mass="33546">MLSVSSQRLSLVSVPHSNQKWLCNRASSTICRDNLAVPSKENPFSVDGLTSLHLKVVYSRSLCALAWRILHACDARALKSAQKEGLQSSSAVLPEEDNGMLRRVFLTNTLYALPALPLPALAVTEKKNMGKKSSLNDMRILEQNKRMQALNSAPTDFPGFIREGYNVKLVTTEQYKKCESGLIYLDIEEGHGDYPRNGQQVTFHYIGYNESGRRVDSSYQQGQPAKTRLGIKAMIPGFEEGLRTMKPGGKRRLIIPPDLGPPVGPSTFFSAKQFEVFDVEFLGAKDCTRRTIGFYSDYVCD</sequence>
<evidence type="ECO:0000256" key="1">
    <source>
        <dbReference type="PROSITE-ProRule" id="PRU00277"/>
    </source>
</evidence>
<keyword evidence="1" id="KW-0697">Rotamase</keyword>
<accession>A0A9D4VB51</accession>
<dbReference type="InterPro" id="IPR044239">
    <property type="entry name" value="FKBP20-2-like"/>
</dbReference>
<dbReference type="InterPro" id="IPR001179">
    <property type="entry name" value="PPIase_FKBP_dom"/>
</dbReference>
<name>A0A9D4VB51_ADICA</name>
<dbReference type="AlphaFoldDB" id="A0A9D4VB51"/>
<reference evidence="3" key="1">
    <citation type="submission" date="2021-01" db="EMBL/GenBank/DDBJ databases">
        <title>Adiantum capillus-veneris genome.</title>
        <authorList>
            <person name="Fang Y."/>
            <person name="Liao Q."/>
        </authorList>
    </citation>
    <scope>NUCLEOTIDE SEQUENCE</scope>
    <source>
        <strain evidence="3">H3</strain>
        <tissue evidence="3">Leaf</tissue>
    </source>
</reference>
<proteinExistence type="predicted"/>
<comment type="catalytic activity">
    <reaction evidence="1">
        <text>[protein]-peptidylproline (omega=180) = [protein]-peptidylproline (omega=0)</text>
        <dbReference type="Rhea" id="RHEA:16237"/>
        <dbReference type="Rhea" id="RHEA-COMP:10747"/>
        <dbReference type="Rhea" id="RHEA-COMP:10748"/>
        <dbReference type="ChEBI" id="CHEBI:83833"/>
        <dbReference type="ChEBI" id="CHEBI:83834"/>
        <dbReference type="EC" id="5.2.1.8"/>
    </reaction>
</comment>
<dbReference type="PROSITE" id="PS50059">
    <property type="entry name" value="FKBP_PPIASE"/>
    <property type="match status" value="1"/>
</dbReference>
<evidence type="ECO:0000259" key="2">
    <source>
        <dbReference type="PROSITE" id="PS50059"/>
    </source>
</evidence>
<dbReference type="PANTHER" id="PTHR47414">
    <property type="entry name" value="PEPTIDYL-PROLYL CIS-TRANS ISOMERASE FKBP20-2, CHLOROPLASTIC"/>
    <property type="match status" value="1"/>
</dbReference>
<protein>
    <recommendedName>
        <fullName evidence="1">peptidylprolyl isomerase</fullName>
        <ecNumber evidence="1">5.2.1.8</ecNumber>
    </recommendedName>
</protein>
<dbReference type="Pfam" id="PF00254">
    <property type="entry name" value="FKBP_C"/>
    <property type="match status" value="1"/>
</dbReference>
<dbReference type="GO" id="GO:0003755">
    <property type="term" value="F:peptidyl-prolyl cis-trans isomerase activity"/>
    <property type="evidence" value="ECO:0007669"/>
    <property type="project" value="UniProtKB-KW"/>
</dbReference>
<comment type="caution">
    <text evidence="3">The sequence shown here is derived from an EMBL/GenBank/DDBJ whole genome shotgun (WGS) entry which is preliminary data.</text>
</comment>
<dbReference type="SUPFAM" id="SSF54534">
    <property type="entry name" value="FKBP-like"/>
    <property type="match status" value="1"/>
</dbReference>
<dbReference type="OrthoDB" id="1902587at2759"/>
<dbReference type="InterPro" id="IPR046357">
    <property type="entry name" value="PPIase_dom_sf"/>
</dbReference>
<keyword evidence="1" id="KW-0413">Isomerase</keyword>
<evidence type="ECO:0000313" key="3">
    <source>
        <dbReference type="EMBL" id="KAI5082805.1"/>
    </source>
</evidence>
<gene>
    <name evidence="3" type="ORF">GOP47_0002548</name>
</gene>
<evidence type="ECO:0000313" key="4">
    <source>
        <dbReference type="Proteomes" id="UP000886520"/>
    </source>
</evidence>
<dbReference type="EMBL" id="JABFUD020000002">
    <property type="protein sequence ID" value="KAI5082805.1"/>
    <property type="molecule type" value="Genomic_DNA"/>
</dbReference>
<dbReference type="EC" id="5.2.1.8" evidence="1"/>
<organism evidence="3 4">
    <name type="scientific">Adiantum capillus-veneris</name>
    <name type="common">Maidenhair fern</name>
    <dbReference type="NCBI Taxonomy" id="13818"/>
    <lineage>
        <taxon>Eukaryota</taxon>
        <taxon>Viridiplantae</taxon>
        <taxon>Streptophyta</taxon>
        <taxon>Embryophyta</taxon>
        <taxon>Tracheophyta</taxon>
        <taxon>Polypodiopsida</taxon>
        <taxon>Polypodiidae</taxon>
        <taxon>Polypodiales</taxon>
        <taxon>Pteridineae</taxon>
        <taxon>Pteridaceae</taxon>
        <taxon>Vittarioideae</taxon>
        <taxon>Adiantum</taxon>
    </lineage>
</organism>
<feature type="domain" description="PPIase FKBP-type" evidence="2">
    <location>
        <begin position="198"/>
        <end position="285"/>
    </location>
</feature>
<dbReference type="PANTHER" id="PTHR47414:SF1">
    <property type="entry name" value="PEPTIDYL-PROLYL CIS-TRANS ISOMERASE FKBP20-2, CHLOROPLASTIC"/>
    <property type="match status" value="1"/>
</dbReference>
<keyword evidence="4" id="KW-1185">Reference proteome</keyword>
<dbReference type="Proteomes" id="UP000886520">
    <property type="component" value="Chromosome 3"/>
</dbReference>